<evidence type="ECO:0008006" key="20">
    <source>
        <dbReference type="Google" id="ProtNLM"/>
    </source>
</evidence>
<dbReference type="Gene3D" id="2.60.40.10">
    <property type="entry name" value="Immunoglobulins"/>
    <property type="match status" value="1"/>
</dbReference>
<proteinExistence type="predicted"/>
<dbReference type="InterPro" id="IPR035914">
    <property type="entry name" value="Sperma_CUB_dom_sf"/>
</dbReference>
<dbReference type="InterPro" id="IPR000859">
    <property type="entry name" value="CUB_dom"/>
</dbReference>
<evidence type="ECO:0000256" key="2">
    <source>
        <dbReference type="ARBA" id="ARBA00022536"/>
    </source>
</evidence>
<keyword evidence="8" id="KW-0472">Membrane</keyword>
<dbReference type="FunFam" id="2.10.25.10:FF:000009">
    <property type="entry name" value="Low-density lipoprotein receptor isoform 1"/>
    <property type="match status" value="1"/>
</dbReference>
<dbReference type="SUPFAM" id="SSF49854">
    <property type="entry name" value="Spermadhesin, CUB domain"/>
    <property type="match status" value="6"/>
</dbReference>
<comment type="subcellular location">
    <subcellularLocation>
        <location evidence="1">Membrane</location>
        <topology evidence="1">Single-pass type I membrane protein</topology>
    </subcellularLocation>
</comment>
<dbReference type="GO" id="GO:0005509">
    <property type="term" value="F:calcium ion binding"/>
    <property type="evidence" value="ECO:0007669"/>
    <property type="project" value="InterPro"/>
</dbReference>
<evidence type="ECO:0000256" key="4">
    <source>
        <dbReference type="ARBA" id="ARBA00022692"/>
    </source>
</evidence>
<evidence type="ECO:0000256" key="7">
    <source>
        <dbReference type="ARBA" id="ARBA00022989"/>
    </source>
</evidence>
<dbReference type="SMART" id="SM00216">
    <property type="entry name" value="VWD"/>
    <property type="match status" value="1"/>
</dbReference>
<feature type="disulfide bond" evidence="12">
    <location>
        <begin position="378"/>
        <end position="405"/>
    </location>
</feature>
<dbReference type="EMBL" id="CAXITT010000907">
    <property type="protein sequence ID" value="CAL1547142.1"/>
    <property type="molecule type" value="Genomic_DNA"/>
</dbReference>
<evidence type="ECO:0000259" key="17">
    <source>
        <dbReference type="PROSITE" id="PS51233"/>
    </source>
</evidence>
<feature type="domain" description="EGF-like" evidence="16">
    <location>
        <begin position="329"/>
        <end position="370"/>
    </location>
</feature>
<dbReference type="InterPro" id="IPR000152">
    <property type="entry name" value="EGF-type_Asp/Asn_hydroxyl_site"/>
</dbReference>
<evidence type="ECO:0000313" key="19">
    <source>
        <dbReference type="Proteomes" id="UP001497497"/>
    </source>
</evidence>
<dbReference type="PROSITE" id="PS50026">
    <property type="entry name" value="EGF_3"/>
    <property type="match status" value="4"/>
</dbReference>
<feature type="domain" description="EGF-like" evidence="16">
    <location>
        <begin position="1816"/>
        <end position="1851"/>
    </location>
</feature>
<evidence type="ECO:0000313" key="18">
    <source>
        <dbReference type="EMBL" id="CAL1547142.1"/>
    </source>
</evidence>
<keyword evidence="10" id="KW-0675">Receptor</keyword>
<dbReference type="Pfam" id="PF00431">
    <property type="entry name" value="CUB"/>
    <property type="match status" value="6"/>
</dbReference>
<feature type="domain" description="VWFD" evidence="17">
    <location>
        <begin position="1351"/>
        <end position="1553"/>
    </location>
</feature>
<evidence type="ECO:0000256" key="11">
    <source>
        <dbReference type="ARBA" id="ARBA00023180"/>
    </source>
</evidence>
<keyword evidence="19" id="KW-1185">Reference proteome</keyword>
<keyword evidence="7" id="KW-1133">Transmembrane helix</keyword>
<protein>
    <recommendedName>
        <fullName evidence="20">Cubilin</fullName>
    </recommendedName>
</protein>
<dbReference type="InterPro" id="IPR003886">
    <property type="entry name" value="NIDO_dom"/>
</dbReference>
<keyword evidence="9 13" id="KW-1015">Disulfide bond</keyword>
<feature type="domain" description="CUB" evidence="15">
    <location>
        <begin position="29"/>
        <end position="146"/>
    </location>
</feature>
<dbReference type="Gene3D" id="2.10.25.10">
    <property type="entry name" value="Laminin"/>
    <property type="match status" value="6"/>
</dbReference>
<keyword evidence="2 13" id="KW-0245">EGF-like domain</keyword>
<organism evidence="18 19">
    <name type="scientific">Lymnaea stagnalis</name>
    <name type="common">Great pond snail</name>
    <name type="synonym">Helix stagnalis</name>
    <dbReference type="NCBI Taxonomy" id="6523"/>
    <lineage>
        <taxon>Eukaryota</taxon>
        <taxon>Metazoa</taxon>
        <taxon>Spiralia</taxon>
        <taxon>Lophotrochozoa</taxon>
        <taxon>Mollusca</taxon>
        <taxon>Gastropoda</taxon>
        <taxon>Heterobranchia</taxon>
        <taxon>Euthyneura</taxon>
        <taxon>Panpulmonata</taxon>
        <taxon>Hygrophila</taxon>
        <taxon>Lymnaeoidea</taxon>
        <taxon>Lymnaeidae</taxon>
        <taxon>Lymnaea</taxon>
    </lineage>
</organism>
<dbReference type="SUPFAM" id="SSF57184">
    <property type="entry name" value="Growth factor receptor domain"/>
    <property type="match status" value="1"/>
</dbReference>
<feature type="domain" description="CUB" evidence="15">
    <location>
        <begin position="1935"/>
        <end position="2044"/>
    </location>
</feature>
<gene>
    <name evidence="18" type="ORF">GSLYS_00020467001</name>
</gene>
<evidence type="ECO:0000256" key="10">
    <source>
        <dbReference type="ARBA" id="ARBA00023170"/>
    </source>
</evidence>
<feature type="domain" description="CUB" evidence="15">
    <location>
        <begin position="677"/>
        <end position="792"/>
    </location>
</feature>
<feature type="domain" description="EGF-like" evidence="16">
    <location>
        <begin position="838"/>
        <end position="874"/>
    </location>
</feature>
<dbReference type="InterPro" id="IPR001846">
    <property type="entry name" value="VWF_type-D"/>
</dbReference>
<sequence length="2204" mass="241625">MNSTPATVSVALALVIILSTESVTGFSDCGGEQRGDTGIITSPRYPTDYPNDAECSWTIIADPKKIIDLRFSKIDLDGYGNSCPDYINVYDGDSPRATLITKLCRQKTSSELQAIKIRSTGNKIHITFTSNGFNTGKGFQANYWTHVCPALKYGTDLCSTSCTCVAKNTASCNNVNGKCACKPGWSGTTCSTDIKECSNTAYERCPDYQECVETQGSFACKCKDGLVKDAKGQCKAKTLCDPNPCSHLCSVMTTKKKSSKKTCFCPHSTIIGADTLKCTECPAKKYGRDCLRTCKACASGRGKCNPTNGDCLCNAGWTSADCSADCSQDVNECTDTNIARVCTNVGRVCVNTLGSYRCECARGFELEASTNKCVAIDCTKRIDPATTQTIQTHYFPATYWPNALCSWTIVTTDTQSIALSAINLPNDGSGDYIEVYDGENPRAAVLGVYYQEKPPISTIRSTGNMMHVVFRSNGHYEIGSFNGNLNADSYPTCKQTMAVDQTRQAIKNPGHPAGYSKNTFCYWLVTRNFGNTISLRKKTLDVDPTGNSFLAVYDGPHAGARLIGKFFGTSMPSLIRTSGTSLYIVFQSDGSNVGTGFEVNVHAQNCPAFYYGLEECNIPCKCVQPNSYSCDNMYGVCSCRPGWRSSDCSEDINECKESPSICTETERCVNTPGSYHCQPDCDQDFTKDGPISTKAYSTIPLNRARCNFNIAGKTGDVVSVKMDDFQLLESDDCFMDSLEIYNNPVVTNKLIGKYCGTRLPEIIRSTDRTMLLKLSTYNGSSRRGFRGQIYIHKCSPFTWGNTCQYSCTCNQKNTEFCDNTNGVCVCRTGMRGDDCNDDVNECLFSKCSENEVCANSPGSFSCICKKGFAKIDNGPCSGVKTSCTTAIKDLCSHSCYHDGDSDVCGCPDGLELGTTENTKYQCILPYYPYGIPADDLELSTLSDKNGSDSGHIKFTSYFPFGSGVENEVLKADAYVFNNGLISFGNKAIPQEPSLQVVKNNKQDLVSAFWAKIDPTTGQTFYHLYEKCDQSVFNALYNASASDESDFSASDSGANSTYKDDVMERAAKDVIKFTNCFDFDVNTVLVVTWQDVKPADKPDAPGNTFQAVLISGNKQERSSDEGFSDEETAYVLFIYQKGQMRWPAKDGRQIEIGYVASPYTSFNSVPVQNKEFNFQKANYLESVMLEVSKYSSLKQKCQRHVCKNSPLITSPEYQSEMAELYNCPCTVGQLGLQWSLFERRGDNIYCYAISPVAKRNLLGSNPRNKLCCYLWNQPPEGSGWESWQASIDVSSFVHNTVDAGHILVGDSVLFKGVQENLDAHQWCCKGAQDSELCNRFNAIYPDMDCSYNVTFVPANLLGDPHIITFDNKTYTVNILGEYILMDVPSMSFTLQARTSQVKTSKGVLTNATVFSAFAAKEGDHARFQVELSSDKKSMVILVDGVSYTADFYKSTTFRLTKEYIDIFRDNRFNKTKVGALFPSNVIVEVNVGVDCLELNMEVDKSIRGKTKGLLGNFNGRADDDFLLPNGTVLPANMTEEQIYRNFANKYQVTANTSVFIYSNGMTAANYTKADFIPVFRSSLNISAALLKNATTFCGVGSELCIYDYLVTGDTRFAQNTKSTQALSISSRLTLENTIPSLEVDETSAQFINQRWLVQEGVVNTLRFTATDKDGDSLTYLLSGNPKRVTVNDSGILTYTPNSLEPVKIGVRVKDSRNGYSPFLYLPIVICPGCNNHGTCNLDSSRTSTKNDGLVQILKCACIPAYTGDSCESEKDACKYKPCSTGQNCTDLTAAQQGNSSVGHVCGPCPAGFEDVKGSCIDKDECVDTNICDQICTNTEGSYRCSCNDGFLLNTSDSKSCFAKNCSNRCVSENTRYCNESISQCVCKAGIITNDCSVLVIDSCLSNPCPNNLLCKQKGNTYDCVCRNGLPMKPGNYCIDCNRTLTEASGKLMSTNYPENYPENLYCAWTIVSREATAVITLNISDFDVEGCPFDYLEVFDGNSSKSNMIGQYCEEVPENIVSSGNALHVVFISDSSVNLRGFIASYVAETQCRIKKCSHSCQVVSANPRVETCVCPLWTRIDPRNDSQCLEINSCNTTITTSSGYIVSPGYPQKYAANLTCSWYIQVSTASNITLSFSDLDMEIVGSSCAYDSLAVYSGNSAGGTQLGKFCGTLIPQNVTSSTRTGIYVVFKSDGTFFGRGFKAQFNVR</sequence>
<dbReference type="InterPro" id="IPR049883">
    <property type="entry name" value="NOTCH1_EGF-like"/>
</dbReference>
<dbReference type="SMART" id="SM00179">
    <property type="entry name" value="EGF_CA"/>
    <property type="match status" value="7"/>
</dbReference>
<keyword evidence="3" id="KW-0254">Endocytosis</keyword>
<keyword evidence="4" id="KW-0812">Transmembrane</keyword>
<feature type="domain" description="EGF-like" evidence="16">
    <location>
        <begin position="1894"/>
        <end position="1933"/>
    </location>
</feature>
<dbReference type="PANTHER" id="PTHR24251:SF50">
    <property type="entry name" value="ATTRACTIN-LIKE 1A"/>
    <property type="match status" value="1"/>
</dbReference>
<dbReference type="GO" id="GO:0016020">
    <property type="term" value="C:membrane"/>
    <property type="evidence" value="ECO:0007669"/>
    <property type="project" value="UniProtKB-SubCell"/>
</dbReference>
<name>A0AAV2IL30_LYMST</name>
<dbReference type="FunFam" id="2.60.120.290:FF:000013">
    <property type="entry name" value="Membrane frizzled-related protein"/>
    <property type="match status" value="2"/>
</dbReference>
<dbReference type="FunFam" id="2.60.120.290:FF:000003">
    <property type="entry name" value="Neuropilin"/>
    <property type="match status" value="1"/>
</dbReference>
<evidence type="ECO:0000256" key="12">
    <source>
        <dbReference type="PROSITE-ProRule" id="PRU00059"/>
    </source>
</evidence>
<dbReference type="Gene3D" id="2.60.120.290">
    <property type="entry name" value="Spermadhesin, CUB domain"/>
    <property type="match status" value="6"/>
</dbReference>
<evidence type="ECO:0000256" key="8">
    <source>
        <dbReference type="ARBA" id="ARBA00023136"/>
    </source>
</evidence>
<evidence type="ECO:0000256" key="13">
    <source>
        <dbReference type="PROSITE-ProRule" id="PRU00076"/>
    </source>
</evidence>
<feature type="domain" description="CUB" evidence="15">
    <location>
        <begin position="2090"/>
        <end position="2204"/>
    </location>
</feature>
<feature type="chain" id="PRO_5043909544" description="Cubilin" evidence="14">
    <location>
        <begin position="26"/>
        <end position="2204"/>
    </location>
</feature>
<keyword evidence="6" id="KW-0677">Repeat</keyword>
<dbReference type="InterPro" id="IPR000742">
    <property type="entry name" value="EGF"/>
</dbReference>
<comment type="caution">
    <text evidence="18">The sequence shown here is derived from an EMBL/GenBank/DDBJ whole genome shotgun (WGS) entry which is preliminary data.</text>
</comment>
<dbReference type="Pfam" id="PF07645">
    <property type="entry name" value="EGF_CA"/>
    <property type="match status" value="4"/>
</dbReference>
<comment type="caution">
    <text evidence="13">Lacks conserved residue(s) required for the propagation of feature annotation.</text>
</comment>
<reference evidence="18 19" key="1">
    <citation type="submission" date="2024-04" db="EMBL/GenBank/DDBJ databases">
        <authorList>
            <consortium name="Genoscope - CEA"/>
            <person name="William W."/>
        </authorList>
    </citation>
    <scope>NUCLEOTIDE SEQUENCE [LARGE SCALE GENOMIC DNA]</scope>
</reference>
<dbReference type="GO" id="GO:0006897">
    <property type="term" value="P:endocytosis"/>
    <property type="evidence" value="ECO:0007669"/>
    <property type="project" value="UniProtKB-KW"/>
</dbReference>
<evidence type="ECO:0000256" key="3">
    <source>
        <dbReference type="ARBA" id="ARBA00022583"/>
    </source>
</evidence>
<dbReference type="Proteomes" id="UP001497497">
    <property type="component" value="Unassembled WGS sequence"/>
</dbReference>
<evidence type="ECO:0000256" key="14">
    <source>
        <dbReference type="SAM" id="SignalP"/>
    </source>
</evidence>
<dbReference type="Pfam" id="PF06119">
    <property type="entry name" value="NIDO"/>
    <property type="match status" value="1"/>
</dbReference>
<evidence type="ECO:0000256" key="1">
    <source>
        <dbReference type="ARBA" id="ARBA00004479"/>
    </source>
</evidence>
<feature type="domain" description="CUB" evidence="15">
    <location>
        <begin position="493"/>
        <end position="604"/>
    </location>
</feature>
<dbReference type="GO" id="GO:0007160">
    <property type="term" value="P:cell-matrix adhesion"/>
    <property type="evidence" value="ECO:0007669"/>
    <property type="project" value="InterPro"/>
</dbReference>
<dbReference type="SMART" id="SM00181">
    <property type="entry name" value="EGF"/>
    <property type="match status" value="15"/>
</dbReference>
<evidence type="ECO:0000256" key="5">
    <source>
        <dbReference type="ARBA" id="ARBA00022729"/>
    </source>
</evidence>
<dbReference type="SMART" id="SM00539">
    <property type="entry name" value="NIDO"/>
    <property type="match status" value="1"/>
</dbReference>
<dbReference type="PROSITE" id="PS00010">
    <property type="entry name" value="ASX_HYDROXYL"/>
    <property type="match status" value="3"/>
</dbReference>
<dbReference type="PRINTS" id="PR00011">
    <property type="entry name" value="EGFLAMININ"/>
</dbReference>
<dbReference type="SUPFAM" id="SSF57196">
    <property type="entry name" value="EGF/Laminin"/>
    <property type="match status" value="3"/>
</dbReference>
<dbReference type="PROSITE" id="PS51233">
    <property type="entry name" value="VWFD"/>
    <property type="match status" value="1"/>
</dbReference>
<dbReference type="CDD" id="cd00041">
    <property type="entry name" value="CUB"/>
    <property type="match status" value="6"/>
</dbReference>
<dbReference type="InterPro" id="IPR056619">
    <property type="entry name" value="C8-3_MUC4"/>
</dbReference>
<feature type="domain" description="CUB" evidence="15">
    <location>
        <begin position="378"/>
        <end position="488"/>
    </location>
</feature>
<dbReference type="InterPro" id="IPR001881">
    <property type="entry name" value="EGF-like_Ca-bd_dom"/>
</dbReference>
<dbReference type="PANTHER" id="PTHR24251">
    <property type="entry name" value="OVOCHYMASE-RELATED"/>
    <property type="match status" value="1"/>
</dbReference>
<keyword evidence="11" id="KW-0325">Glycoprotein</keyword>
<dbReference type="SMART" id="SM00042">
    <property type="entry name" value="CUB"/>
    <property type="match status" value="6"/>
</dbReference>
<dbReference type="InterPro" id="IPR018097">
    <property type="entry name" value="EGF_Ca-bd_CS"/>
</dbReference>
<dbReference type="InterPro" id="IPR013783">
    <property type="entry name" value="Ig-like_fold"/>
</dbReference>
<evidence type="ECO:0000259" key="15">
    <source>
        <dbReference type="PROSITE" id="PS01180"/>
    </source>
</evidence>
<dbReference type="Pfam" id="PF00094">
    <property type="entry name" value="VWD"/>
    <property type="match status" value="1"/>
</dbReference>
<evidence type="ECO:0000256" key="9">
    <source>
        <dbReference type="ARBA" id="ARBA00023157"/>
    </source>
</evidence>
<evidence type="ECO:0000259" key="16">
    <source>
        <dbReference type="PROSITE" id="PS50026"/>
    </source>
</evidence>
<feature type="disulfide bond" evidence="13">
    <location>
        <begin position="1820"/>
        <end position="1830"/>
    </location>
</feature>
<dbReference type="Pfam" id="PF23263">
    <property type="entry name" value="C8-3_MUC4"/>
    <property type="match status" value="1"/>
</dbReference>
<evidence type="ECO:0000256" key="6">
    <source>
        <dbReference type="ARBA" id="ARBA00022737"/>
    </source>
</evidence>
<keyword evidence="5 14" id="KW-0732">Signal</keyword>
<feature type="signal peptide" evidence="14">
    <location>
        <begin position="1"/>
        <end position="25"/>
    </location>
</feature>
<dbReference type="PROSITE" id="PS01187">
    <property type="entry name" value="EGF_CA"/>
    <property type="match status" value="4"/>
</dbReference>
<dbReference type="PROSITE" id="PS01180">
    <property type="entry name" value="CUB"/>
    <property type="match status" value="6"/>
</dbReference>
<accession>A0AAV2IL30</accession>
<dbReference type="InterPro" id="IPR009030">
    <property type="entry name" value="Growth_fac_rcpt_cys_sf"/>
</dbReference>
<dbReference type="CDD" id="cd00054">
    <property type="entry name" value="EGF_CA"/>
    <property type="match status" value="4"/>
</dbReference>